<organism evidence="1">
    <name type="scientific">Marseillevirus LCMAC101</name>
    <dbReference type="NCBI Taxonomy" id="2506602"/>
    <lineage>
        <taxon>Viruses</taxon>
        <taxon>Varidnaviria</taxon>
        <taxon>Bamfordvirae</taxon>
        <taxon>Nucleocytoviricota</taxon>
        <taxon>Megaviricetes</taxon>
        <taxon>Pimascovirales</taxon>
        <taxon>Pimascovirales incertae sedis</taxon>
        <taxon>Marseilleviridae</taxon>
    </lineage>
</organism>
<dbReference type="SUPFAM" id="SSF64182">
    <property type="entry name" value="DHH phosphoesterases"/>
    <property type="match status" value="1"/>
</dbReference>
<reference evidence="1" key="1">
    <citation type="journal article" date="2019" name="MBio">
        <title>Virus Genomes from Deep Sea Sediments Expand the Ocean Megavirome and Support Independent Origins of Viral Gigantism.</title>
        <authorList>
            <person name="Backstrom D."/>
            <person name="Yutin N."/>
            <person name="Jorgensen S.L."/>
            <person name="Dharamshi J."/>
            <person name="Homa F."/>
            <person name="Zaremba-Niedwiedzka K."/>
            <person name="Spang A."/>
            <person name="Wolf Y.I."/>
            <person name="Koonin E.V."/>
            <person name="Ettema T.J."/>
        </authorList>
    </citation>
    <scope>NUCLEOTIDE SEQUENCE</scope>
</reference>
<protein>
    <submittedName>
        <fullName evidence="1">DHH family phosphohydrolase</fullName>
    </submittedName>
</protein>
<dbReference type="Gene3D" id="3.10.310.30">
    <property type="match status" value="1"/>
</dbReference>
<keyword evidence="1" id="KW-0378">Hydrolase</keyword>
<dbReference type="GO" id="GO:0016787">
    <property type="term" value="F:hydrolase activity"/>
    <property type="evidence" value="ECO:0007669"/>
    <property type="project" value="UniProtKB-KW"/>
</dbReference>
<name>A0A481YR33_9VIRU</name>
<dbReference type="EMBL" id="MK500327">
    <property type="protein sequence ID" value="QBK85661.1"/>
    <property type="molecule type" value="Genomic_DNA"/>
</dbReference>
<dbReference type="PANTHER" id="PTHR46922">
    <property type="entry name" value="DHHA1 DOMAIN PROTEIN"/>
    <property type="match status" value="1"/>
</dbReference>
<sequence>MNEIKPEIEVVEKDLSHPFKHWLIPTEIDVVLYHASCPDGTGAAWPLWRENMKSSVPFQAYEVRHGEPYPDVTGKTVAIVDFSYKRSIMKDICKAAKYVRVIDHHKTAIRDLEKLEEEVDNYIGFFDVERSGAQLVWDLVYPSERDKRPWFIDIIADRDLWKWEIPNSKYIGKALYHRDWYTFQKMEYLMGMDLETTKILKDALTAEGRFISAREKKDIDYACGTAILCEFQGYKVKLSSCHPTLRSEVGNILSNNGCDFAVTWRYDFQSDSWWISLRGSSKSPLDLAKICEKFGGGGHPKACGFTIHGEGSKIWKNASDEQRKNLAFGGRGLHSYFMIHN</sequence>
<accession>A0A481YR33</accession>
<gene>
    <name evidence="1" type="ORF">LCMAC101_02560</name>
</gene>
<proteinExistence type="predicted"/>
<dbReference type="InterPro" id="IPR038763">
    <property type="entry name" value="DHH_sf"/>
</dbReference>
<dbReference type="PANTHER" id="PTHR46922:SF4">
    <property type="entry name" value="DHHA1 DOMAIN PROTEIN"/>
    <property type="match status" value="1"/>
</dbReference>
<evidence type="ECO:0000313" key="1">
    <source>
        <dbReference type="EMBL" id="QBK85661.1"/>
    </source>
</evidence>